<dbReference type="OrthoDB" id="2149800at2"/>
<reference evidence="2 3" key="1">
    <citation type="submission" date="2014-11" db="EMBL/GenBank/DDBJ databases">
        <title>Genome sequence of Flavihumibacter solisilvae 3-3.</title>
        <authorList>
            <person name="Zhou G."/>
            <person name="Li M."/>
            <person name="Wang G."/>
        </authorList>
    </citation>
    <scope>NUCLEOTIDE SEQUENCE [LARGE SCALE GENOMIC DNA]</scope>
    <source>
        <strain evidence="2 3">3-3</strain>
    </source>
</reference>
<accession>A0A0C1L0Q8</accession>
<dbReference type="CDD" id="cd00118">
    <property type="entry name" value="LysM"/>
    <property type="match status" value="1"/>
</dbReference>
<dbReference type="PROSITE" id="PS51782">
    <property type="entry name" value="LYSM"/>
    <property type="match status" value="2"/>
</dbReference>
<dbReference type="Gene3D" id="3.10.350.10">
    <property type="entry name" value="LysM domain"/>
    <property type="match status" value="2"/>
</dbReference>
<feature type="domain" description="LysM" evidence="1">
    <location>
        <begin position="23"/>
        <end position="67"/>
    </location>
</feature>
<dbReference type="STRING" id="1349421.OI18_18075"/>
<feature type="domain" description="LysM" evidence="1">
    <location>
        <begin position="89"/>
        <end position="133"/>
    </location>
</feature>
<evidence type="ECO:0000313" key="2">
    <source>
        <dbReference type="EMBL" id="KIC93171.1"/>
    </source>
</evidence>
<dbReference type="Proteomes" id="UP000031408">
    <property type="component" value="Unassembled WGS sequence"/>
</dbReference>
<dbReference type="AlphaFoldDB" id="A0A0C1L0Q8"/>
<evidence type="ECO:0000259" key="1">
    <source>
        <dbReference type="PROSITE" id="PS51782"/>
    </source>
</evidence>
<proteinExistence type="predicted"/>
<dbReference type="InterPro" id="IPR018392">
    <property type="entry name" value="LysM"/>
</dbReference>
<dbReference type="SMART" id="SM00257">
    <property type="entry name" value="LysM"/>
    <property type="match status" value="2"/>
</dbReference>
<dbReference type="InterPro" id="IPR036779">
    <property type="entry name" value="LysM_dom_sf"/>
</dbReference>
<dbReference type="RefSeq" id="WP_039142404.1">
    <property type="nucleotide sequence ID" value="NZ_JSVC01000021.1"/>
</dbReference>
<gene>
    <name evidence="2" type="ORF">OI18_18075</name>
</gene>
<comment type="caution">
    <text evidence="2">The sequence shown here is derived from an EMBL/GenBank/DDBJ whole genome shotgun (WGS) entry which is preliminary data.</text>
</comment>
<name>A0A0C1L0Q8_9BACT</name>
<dbReference type="Pfam" id="PF01476">
    <property type="entry name" value="LysM"/>
    <property type="match status" value="2"/>
</dbReference>
<organism evidence="2 3">
    <name type="scientific">Flavihumibacter solisilvae</name>
    <dbReference type="NCBI Taxonomy" id="1349421"/>
    <lineage>
        <taxon>Bacteria</taxon>
        <taxon>Pseudomonadati</taxon>
        <taxon>Bacteroidota</taxon>
        <taxon>Chitinophagia</taxon>
        <taxon>Chitinophagales</taxon>
        <taxon>Chitinophagaceae</taxon>
        <taxon>Flavihumibacter</taxon>
    </lineage>
</organism>
<keyword evidence="3" id="KW-1185">Reference proteome</keyword>
<dbReference type="SUPFAM" id="SSF54106">
    <property type="entry name" value="LysM domain"/>
    <property type="match status" value="2"/>
</dbReference>
<dbReference type="EMBL" id="JSVC01000021">
    <property type="protein sequence ID" value="KIC93171.1"/>
    <property type="molecule type" value="Genomic_DNA"/>
</dbReference>
<sequence>MVWSAGYAQSDLQVQGKTPTLYLTHKVQPKETWYSLGRLYNISPKEIAPFNSTDINKGLSIGQAIKIPLVPANFSQDDNKAGDEVFVPVRYKVKEGEWMFRVSANNNKVPLEQLEKWNNLNRNQVKAGMELVVGYLKVKKDQSALAGKSAADIATSPKAPAEVPRETKPIVAVADNKPADEKPAQAPVFRNADVTPANSGTSVAVVDYKGGYFRSQYENAGKSTRGIANIFRSTSGWNDGKYYALMDNVPVGTIVLVSNSATNKAVYAKVLGNLSDIKENAGLAIRISNAAAAELGAGENKFNAEVKY</sequence>
<evidence type="ECO:0000313" key="3">
    <source>
        <dbReference type="Proteomes" id="UP000031408"/>
    </source>
</evidence>
<protein>
    <recommendedName>
        <fullName evidence="1">LysM domain-containing protein</fullName>
    </recommendedName>
</protein>